<evidence type="ECO:0008006" key="4">
    <source>
        <dbReference type="Google" id="ProtNLM"/>
    </source>
</evidence>
<feature type="transmembrane region" description="Helical" evidence="1">
    <location>
        <begin position="91"/>
        <end position="114"/>
    </location>
</feature>
<dbReference type="GeneID" id="63807558"/>
<keyword evidence="1" id="KW-0812">Transmembrane</keyword>
<dbReference type="Proteomes" id="UP000193922">
    <property type="component" value="Unassembled WGS sequence"/>
</dbReference>
<protein>
    <recommendedName>
        <fullName evidence="4">G-protein coupled receptors family 3 profile domain-containing protein</fullName>
    </recommendedName>
</protein>
<feature type="transmembrane region" description="Helical" evidence="1">
    <location>
        <begin position="51"/>
        <end position="71"/>
    </location>
</feature>
<feature type="transmembrane region" description="Helical" evidence="1">
    <location>
        <begin position="20"/>
        <end position="39"/>
    </location>
</feature>
<feature type="transmembrane region" description="Helical" evidence="1">
    <location>
        <begin position="177"/>
        <end position="198"/>
    </location>
</feature>
<reference evidence="2 3" key="1">
    <citation type="submission" date="2016-07" db="EMBL/GenBank/DDBJ databases">
        <title>Pervasive Adenine N6-methylation of Active Genes in Fungi.</title>
        <authorList>
            <consortium name="DOE Joint Genome Institute"/>
            <person name="Mondo S.J."/>
            <person name="Dannebaum R.O."/>
            <person name="Kuo R.C."/>
            <person name="Labutti K."/>
            <person name="Haridas S."/>
            <person name="Kuo A."/>
            <person name="Salamov A."/>
            <person name="Ahrendt S.R."/>
            <person name="Lipzen A."/>
            <person name="Sullivan W."/>
            <person name="Andreopoulos W.B."/>
            <person name="Clum A."/>
            <person name="Lindquist E."/>
            <person name="Daum C."/>
            <person name="Ramamoorthy G.K."/>
            <person name="Gryganskyi A."/>
            <person name="Culley D."/>
            <person name="Magnuson J.K."/>
            <person name="James T.Y."/>
            <person name="O'Malley M.A."/>
            <person name="Stajich J.E."/>
            <person name="Spatafora J.W."/>
            <person name="Visel A."/>
            <person name="Grigoriev I.V."/>
        </authorList>
    </citation>
    <scope>NUCLEOTIDE SEQUENCE [LARGE SCALE GENOMIC DNA]</scope>
    <source>
        <strain evidence="2 3">ATCC 12442</strain>
    </source>
</reference>
<keyword evidence="3" id="KW-1185">Reference proteome</keyword>
<feature type="transmembrane region" description="Helical" evidence="1">
    <location>
        <begin position="243"/>
        <end position="267"/>
    </location>
</feature>
<keyword evidence="1" id="KW-1133">Transmembrane helix</keyword>
<sequence length="373" mass="42718">MSDNWEYIYVRTSSAEMPVFYATMGMCLLNVPVVGYAIYNRNYLPIKSKNVWISAGMGLGMTMFCVSFNIISGMMGFEGALGMCRFWTTWMMTVFGLALFQSLINMRLIVYYRVFITQQTHSYKQFTIRKFLRRYWPFFAMWLPMVITAIVAFILPARLTVELVVDHGLNACHNNFSFLYFIIAYIVAQDIVAWVLYFRMRSVAKAFNEFKLALGTIVLFTAFVVLITALMLSQALVYSWGRILIAFSNAILLNSYFLLILCPPIYGHMFNREECMRRFMDEMHQDGIVAQQARIGNAHKQLYGIEEGTDSYLKQSNASEGVHATYGQMLSNGRHAESGDSTIQYSAYMQQLTSVSSTSINTSRPDGQSRYIL</sequence>
<gene>
    <name evidence="2" type="ORF">DL89DRAFT_307026</name>
</gene>
<evidence type="ECO:0000313" key="2">
    <source>
        <dbReference type="EMBL" id="ORX63677.1"/>
    </source>
</evidence>
<comment type="caution">
    <text evidence="2">The sequence shown here is derived from an EMBL/GenBank/DDBJ whole genome shotgun (WGS) entry which is preliminary data.</text>
</comment>
<name>A0A1Y1VQX5_9FUNG</name>
<proteinExistence type="predicted"/>
<dbReference type="RefSeq" id="XP_040739030.1">
    <property type="nucleotide sequence ID" value="XM_040890910.1"/>
</dbReference>
<organism evidence="2 3">
    <name type="scientific">Linderina pennispora</name>
    <dbReference type="NCBI Taxonomy" id="61395"/>
    <lineage>
        <taxon>Eukaryota</taxon>
        <taxon>Fungi</taxon>
        <taxon>Fungi incertae sedis</taxon>
        <taxon>Zoopagomycota</taxon>
        <taxon>Kickxellomycotina</taxon>
        <taxon>Kickxellomycetes</taxon>
        <taxon>Kickxellales</taxon>
        <taxon>Kickxellaceae</taxon>
        <taxon>Linderina</taxon>
    </lineage>
</organism>
<dbReference type="AlphaFoldDB" id="A0A1Y1VQX5"/>
<feature type="transmembrane region" description="Helical" evidence="1">
    <location>
        <begin position="135"/>
        <end position="157"/>
    </location>
</feature>
<evidence type="ECO:0000256" key="1">
    <source>
        <dbReference type="SAM" id="Phobius"/>
    </source>
</evidence>
<dbReference type="EMBL" id="MCFD01000168">
    <property type="protein sequence ID" value="ORX63677.1"/>
    <property type="molecule type" value="Genomic_DNA"/>
</dbReference>
<feature type="transmembrane region" description="Helical" evidence="1">
    <location>
        <begin position="210"/>
        <end position="237"/>
    </location>
</feature>
<evidence type="ECO:0000313" key="3">
    <source>
        <dbReference type="Proteomes" id="UP000193922"/>
    </source>
</evidence>
<dbReference type="OrthoDB" id="5588958at2759"/>
<accession>A0A1Y1VQX5</accession>
<keyword evidence="1" id="KW-0472">Membrane</keyword>